<feature type="compositionally biased region" description="Pro residues" evidence="1">
    <location>
        <begin position="63"/>
        <end position="78"/>
    </location>
</feature>
<evidence type="ECO:0000313" key="2">
    <source>
        <dbReference type="EMBL" id="WAQ84334.1"/>
    </source>
</evidence>
<keyword evidence="3" id="KW-1185">Reference proteome</keyword>
<proteinExistence type="predicted"/>
<name>A0ABY7CGU7_9BASI</name>
<accession>A0ABY7CGU7</accession>
<organism evidence="2 3">
    <name type="scientific">Puccinia triticina</name>
    <dbReference type="NCBI Taxonomy" id="208348"/>
    <lineage>
        <taxon>Eukaryota</taxon>
        <taxon>Fungi</taxon>
        <taxon>Dikarya</taxon>
        <taxon>Basidiomycota</taxon>
        <taxon>Pucciniomycotina</taxon>
        <taxon>Pucciniomycetes</taxon>
        <taxon>Pucciniales</taxon>
        <taxon>Pucciniaceae</taxon>
        <taxon>Puccinia</taxon>
    </lineage>
</organism>
<feature type="compositionally biased region" description="Pro residues" evidence="1">
    <location>
        <begin position="24"/>
        <end position="37"/>
    </location>
</feature>
<evidence type="ECO:0000313" key="3">
    <source>
        <dbReference type="Proteomes" id="UP001164743"/>
    </source>
</evidence>
<dbReference type="RefSeq" id="XP_053019889.1">
    <property type="nucleotide sequence ID" value="XM_053168706.1"/>
</dbReference>
<evidence type="ECO:0000256" key="1">
    <source>
        <dbReference type="SAM" id="MobiDB-lite"/>
    </source>
</evidence>
<protein>
    <submittedName>
        <fullName evidence="2">Uncharacterized protein</fullName>
    </submittedName>
</protein>
<feature type="region of interest" description="Disordered" evidence="1">
    <location>
        <begin position="1"/>
        <end position="141"/>
    </location>
</feature>
<sequence>MVEDMVATAPETRPPAIPSSHAQHPPPQAPRTPPQPHPASTTFPVLRRGGVARLPGNALPQRSPSPPRQPAPVDPPPGLASRQTLRLVPPNPEPAGHPMTHHNARMTCHQDTKQAENRRVATRSQTLSPAPRRPNPPGLIYQRDDITPWAVGIPRDRAYLARIAVRTEKPRKQSLQSDLNSRSKCHALTYGATVDFYEILNCSKAKTVYVFLENLYPSVRLPNGQTPHYSKSYASSSGVWSQGKKIFPVNLSANNNSDTPLTKGQLYIIKGEIRGINFMRVPKLTWTVGDKRRSNVDKHPSEWQRVCVSGLGTIIKVRAKAAWPESNSTVISLTLDHGGVFRVRCVLGLTNKEFPRGMSVFPGSKIHYKGLLDGFGRTSRQMIVEVTHATISSEDILFTDSDKTASSLNNDF</sequence>
<dbReference type="EMBL" id="CP110424">
    <property type="protein sequence ID" value="WAQ84334.1"/>
    <property type="molecule type" value="Genomic_DNA"/>
</dbReference>
<feature type="compositionally biased region" description="Basic and acidic residues" evidence="1">
    <location>
        <begin position="108"/>
        <end position="119"/>
    </location>
</feature>
<dbReference type="Proteomes" id="UP001164743">
    <property type="component" value="Chromosome 4A"/>
</dbReference>
<gene>
    <name evidence="2" type="ORF">PtA15_4A787</name>
</gene>
<dbReference type="GeneID" id="77809601"/>
<reference evidence="2" key="1">
    <citation type="submission" date="2022-10" db="EMBL/GenBank/DDBJ databases">
        <title>Puccinia triticina Genome sequencing and assembly.</title>
        <authorList>
            <person name="Li C."/>
        </authorList>
    </citation>
    <scope>NUCLEOTIDE SEQUENCE</scope>
    <source>
        <strain evidence="2">Pt15</strain>
    </source>
</reference>